<organism evidence="3 4">
    <name type="scientific">Polypedilum vanderplanki</name>
    <name type="common">Sleeping chironomid midge</name>
    <dbReference type="NCBI Taxonomy" id="319348"/>
    <lineage>
        <taxon>Eukaryota</taxon>
        <taxon>Metazoa</taxon>
        <taxon>Ecdysozoa</taxon>
        <taxon>Arthropoda</taxon>
        <taxon>Hexapoda</taxon>
        <taxon>Insecta</taxon>
        <taxon>Pterygota</taxon>
        <taxon>Neoptera</taxon>
        <taxon>Endopterygota</taxon>
        <taxon>Diptera</taxon>
        <taxon>Nematocera</taxon>
        <taxon>Chironomoidea</taxon>
        <taxon>Chironomidae</taxon>
        <taxon>Chironominae</taxon>
        <taxon>Polypedilum</taxon>
        <taxon>Polypedilum</taxon>
    </lineage>
</organism>
<feature type="compositionally biased region" description="Basic and acidic residues" evidence="1">
    <location>
        <begin position="700"/>
        <end position="709"/>
    </location>
</feature>
<name>A0A9J6CK72_POLVA</name>
<dbReference type="GO" id="GO:0005874">
    <property type="term" value="C:microtubule"/>
    <property type="evidence" value="ECO:0007669"/>
    <property type="project" value="TreeGrafter"/>
</dbReference>
<feature type="compositionally biased region" description="Basic and acidic residues" evidence="1">
    <location>
        <begin position="821"/>
        <end position="839"/>
    </location>
</feature>
<keyword evidence="4" id="KW-1185">Reference proteome</keyword>
<feature type="compositionally biased region" description="Basic and acidic residues" evidence="1">
    <location>
        <begin position="502"/>
        <end position="516"/>
    </location>
</feature>
<feature type="region of interest" description="Disordered" evidence="1">
    <location>
        <begin position="631"/>
        <end position="655"/>
    </location>
</feature>
<gene>
    <name evidence="3" type="ORF">PVAND_011679</name>
</gene>
<accession>A0A9J6CK72</accession>
<feature type="region of interest" description="Disordered" evidence="1">
    <location>
        <begin position="345"/>
        <end position="370"/>
    </location>
</feature>
<feature type="region of interest" description="Disordered" evidence="1">
    <location>
        <begin position="167"/>
        <end position="189"/>
    </location>
</feature>
<feature type="compositionally biased region" description="Basic and acidic residues" evidence="1">
    <location>
        <begin position="871"/>
        <end position="881"/>
    </location>
</feature>
<dbReference type="PANTHER" id="PTHR22736">
    <property type="entry name" value="COILED-COIL DOMAIN-CONTAINING PROTEIN 66"/>
    <property type="match status" value="1"/>
</dbReference>
<evidence type="ECO:0000313" key="4">
    <source>
        <dbReference type="Proteomes" id="UP001107558"/>
    </source>
</evidence>
<sequence>MIIKDHKDSINRELSLVEQKKMQWAKEREEMAKLEQYHSKLASKYERNTIRTQLITNTEIVHQNNNNFHQKNFDMRRLRSPNLPPIERYDKTMTRQGSNNSDQSSGYLSGCGGGSSSLPSNASNTIDTHSNFDYNFGQTHFDSLNNSNLQGYTNKYSLTSSLNEYASSSNNDCEHAQKPLGTPSSESSVTSQDVFSVSSFANSSTIDSSLNYQKSREGGRAKWGSYLFDSFSKNNDGRSSRNTTGPVWLEKSLSEARDSEEETMSISVHSVTSSSYLRGQNVPIDPYVLAEREAKRRKAIELQQAIKEQLEERENMKKIERERQWQQEKIEEERFAKQVDLEKQRLEKEQQAQNEKLENQRKKEESMKKALEKAALEAQMERERRRKEKALALQSSLDETISIQKIGERTEIFIEGYQKPILSSELNEITSETNDENTNDSIIKTEHQTTTPLKKSINNDVLLEEGDVNDEDGETILIGTPIKLKKKNLENFRKKITKRHQQNTDDQKTSDEESPKTIKSVDNNVNEENLTKSSVTKSISDLDGIAIVLQTMPIMPTFVPLTNEMFGFNQLNNLAILMAAQNRLSSPNVMLPIIPREISTPSSGEKLDLSQFIIPPSNPSTITLQIQQIDTNNNNNNSSNENIKSIPPTPLEQKKKLESEAIIEKSQKDSDMISSNAVQQMVSHEKFISQTILTTPPVKDTNDSVDKTSRTPTIPHDGTFTKEDTSQKQQIDSFTLTPNEEHYNNEIKILTPQKYRTTSKIDTNVRTVFTQTESFMFCEFCSYKQHSHLHHHHHGCSHSMMNESNNTTATSTNSVSQMQLEPKENTKPKEKKSQEERPKWGVRNPPIRYLKASEKDPFYGKNRKKRYLKKTTSESDRQDDSCGFKECPLLRSPLLARRCNKQQQQQNQEDFCSNLLTVKTDRFGRICLADEQNFIMNEALKRVHVNRSDYTSDTESSVFDMKQKNFLLSRKNDFQNVFVD</sequence>
<feature type="domain" description="CCDC66" evidence="2">
    <location>
        <begin position="254"/>
        <end position="389"/>
    </location>
</feature>
<feature type="region of interest" description="Disordered" evidence="1">
    <location>
        <begin position="92"/>
        <end position="124"/>
    </location>
</feature>
<dbReference type="GO" id="GO:0008017">
    <property type="term" value="F:microtubule binding"/>
    <property type="evidence" value="ECO:0007669"/>
    <property type="project" value="TreeGrafter"/>
</dbReference>
<dbReference type="AlphaFoldDB" id="A0A9J6CK72"/>
<proteinExistence type="predicted"/>
<dbReference type="InterPro" id="IPR039183">
    <property type="entry name" value="CCD66"/>
</dbReference>
<dbReference type="PANTHER" id="PTHR22736:SF2">
    <property type="entry name" value="COILED-COIL DOMAIN-CONTAINING PROTEIN 66"/>
    <property type="match status" value="1"/>
</dbReference>
<feature type="region of interest" description="Disordered" evidence="1">
    <location>
        <begin position="497"/>
        <end position="525"/>
    </location>
</feature>
<feature type="compositionally biased region" description="Low complexity" evidence="1">
    <location>
        <begin position="632"/>
        <end position="642"/>
    </location>
</feature>
<feature type="region of interest" description="Disordered" evidence="1">
    <location>
        <begin position="791"/>
        <end position="881"/>
    </location>
</feature>
<feature type="region of interest" description="Disordered" evidence="1">
    <location>
        <begin position="698"/>
        <end position="727"/>
    </location>
</feature>
<dbReference type="GO" id="GO:0005929">
    <property type="term" value="C:cilium"/>
    <property type="evidence" value="ECO:0007669"/>
    <property type="project" value="TreeGrafter"/>
</dbReference>
<feature type="compositionally biased region" description="Polar residues" evidence="1">
    <location>
        <begin position="94"/>
        <end position="103"/>
    </location>
</feature>
<evidence type="ECO:0000313" key="3">
    <source>
        <dbReference type="EMBL" id="KAG5682320.1"/>
    </source>
</evidence>
<dbReference type="Proteomes" id="UP001107558">
    <property type="component" value="Chromosome 1"/>
</dbReference>
<dbReference type="GO" id="GO:0060271">
    <property type="term" value="P:cilium assembly"/>
    <property type="evidence" value="ECO:0007669"/>
    <property type="project" value="TreeGrafter"/>
</dbReference>
<dbReference type="EMBL" id="JADBJN010000001">
    <property type="protein sequence ID" value="KAG5682320.1"/>
    <property type="molecule type" value="Genomic_DNA"/>
</dbReference>
<dbReference type="InterPro" id="IPR040467">
    <property type="entry name" value="CCDC66_dom"/>
</dbReference>
<evidence type="ECO:0000259" key="2">
    <source>
        <dbReference type="Pfam" id="PF15236"/>
    </source>
</evidence>
<protein>
    <recommendedName>
        <fullName evidence="2">CCDC66 domain-containing protein</fullName>
    </recommendedName>
</protein>
<reference evidence="3" key="1">
    <citation type="submission" date="2021-03" db="EMBL/GenBank/DDBJ databases">
        <title>Chromosome level genome of the anhydrobiotic midge Polypedilum vanderplanki.</title>
        <authorList>
            <person name="Yoshida Y."/>
            <person name="Kikawada T."/>
            <person name="Gusev O."/>
        </authorList>
    </citation>
    <scope>NUCLEOTIDE SEQUENCE</scope>
    <source>
        <strain evidence="3">NIAS01</strain>
        <tissue evidence="3">Whole body or cell culture</tissue>
    </source>
</reference>
<comment type="caution">
    <text evidence="3">The sequence shown here is derived from an EMBL/GenBank/DDBJ whole genome shotgun (WGS) entry which is preliminary data.</text>
</comment>
<evidence type="ECO:0000256" key="1">
    <source>
        <dbReference type="SAM" id="MobiDB-lite"/>
    </source>
</evidence>
<dbReference type="OrthoDB" id="10042846at2759"/>
<feature type="compositionally biased region" description="Low complexity" evidence="1">
    <location>
        <begin position="797"/>
        <end position="816"/>
    </location>
</feature>
<dbReference type="Pfam" id="PF15236">
    <property type="entry name" value="CCDC66"/>
    <property type="match status" value="1"/>
</dbReference>